<dbReference type="InterPro" id="IPR036890">
    <property type="entry name" value="HATPase_C_sf"/>
</dbReference>
<dbReference type="Pfam" id="PF02518">
    <property type="entry name" value="HATPase_c"/>
    <property type="match status" value="1"/>
</dbReference>
<name>A0AAJ0UCH2_HALSE</name>
<sequence>MCASPTCIRTRWSACASSPKTSRPAAAAIARLAEMGEFAAMMVHQIRNPLSTLRMALDYLGRQSLTEAARKRLTLAQRESDRLGRLLEDVLAYAGRRTVSSEPVALDALIRALLPSLQELPSVADRRLQVDLGLPETEIQADQAQLREVLINLVVNACEAVAAGDPVFLRTARQPGTASPMIEVRNGGEPIPPEVLARIGQPFFSTKDAGNGLGVAYVRRVAAAHHWVFSLESTPDSGTVARLLL</sequence>
<keyword evidence="4" id="KW-0808">Transferase</keyword>
<dbReference type="Pfam" id="PF00512">
    <property type="entry name" value="HisKA"/>
    <property type="match status" value="1"/>
</dbReference>
<accession>A0AAJ0UCH2</accession>
<organism evidence="8 9">
    <name type="scientific">Halochromatium salexigens</name>
    <name type="common">Chromatium salexigens</name>
    <dbReference type="NCBI Taxonomy" id="49447"/>
    <lineage>
        <taxon>Bacteria</taxon>
        <taxon>Pseudomonadati</taxon>
        <taxon>Pseudomonadota</taxon>
        <taxon>Gammaproteobacteria</taxon>
        <taxon>Chromatiales</taxon>
        <taxon>Chromatiaceae</taxon>
        <taxon>Halochromatium</taxon>
    </lineage>
</organism>
<gene>
    <name evidence="8" type="ORF">CCR82_00545</name>
</gene>
<dbReference type="InterPro" id="IPR003594">
    <property type="entry name" value="HATPase_dom"/>
</dbReference>
<dbReference type="InterPro" id="IPR036097">
    <property type="entry name" value="HisK_dim/P_sf"/>
</dbReference>
<dbReference type="InterPro" id="IPR004358">
    <property type="entry name" value="Sig_transdc_His_kin-like_C"/>
</dbReference>
<dbReference type="AlphaFoldDB" id="A0AAJ0UCH2"/>
<dbReference type="PANTHER" id="PTHR43711">
    <property type="entry name" value="TWO-COMPONENT HISTIDINE KINASE"/>
    <property type="match status" value="1"/>
</dbReference>
<dbReference type="InterPro" id="IPR050736">
    <property type="entry name" value="Sensor_HK_Regulatory"/>
</dbReference>
<evidence type="ECO:0000256" key="3">
    <source>
        <dbReference type="ARBA" id="ARBA00022553"/>
    </source>
</evidence>
<dbReference type="InterPro" id="IPR005467">
    <property type="entry name" value="His_kinase_dom"/>
</dbReference>
<reference evidence="8" key="1">
    <citation type="submission" date="2017-05" db="EMBL/GenBank/DDBJ databases">
        <authorList>
            <person name="Imhoff J.F."/>
            <person name="Rahn T."/>
            <person name="Kuenzel S."/>
            <person name="Neulinger S.C."/>
        </authorList>
    </citation>
    <scope>NUCLEOTIDE SEQUENCE</scope>
    <source>
        <strain evidence="8">DSM 4395</strain>
    </source>
</reference>
<dbReference type="Gene3D" id="1.10.287.130">
    <property type="match status" value="1"/>
</dbReference>
<dbReference type="EMBL" id="NHSF01000005">
    <property type="protein sequence ID" value="MBK5929066.1"/>
    <property type="molecule type" value="Genomic_DNA"/>
</dbReference>
<keyword evidence="9" id="KW-1185">Reference proteome</keyword>
<dbReference type="EC" id="2.7.13.3" evidence="2"/>
<dbReference type="SUPFAM" id="SSF47384">
    <property type="entry name" value="Homodimeric domain of signal transducing histidine kinase"/>
    <property type="match status" value="1"/>
</dbReference>
<feature type="domain" description="Histidine kinase" evidence="7">
    <location>
        <begin position="41"/>
        <end position="245"/>
    </location>
</feature>
<dbReference type="SUPFAM" id="SSF55874">
    <property type="entry name" value="ATPase domain of HSP90 chaperone/DNA topoisomerase II/histidine kinase"/>
    <property type="match status" value="1"/>
</dbReference>
<keyword evidence="6" id="KW-0902">Two-component regulatory system</keyword>
<proteinExistence type="predicted"/>
<dbReference type="PANTHER" id="PTHR43711:SF1">
    <property type="entry name" value="HISTIDINE KINASE 1"/>
    <property type="match status" value="1"/>
</dbReference>
<evidence type="ECO:0000259" key="7">
    <source>
        <dbReference type="PROSITE" id="PS50109"/>
    </source>
</evidence>
<dbReference type="SMART" id="SM00388">
    <property type="entry name" value="HisKA"/>
    <property type="match status" value="1"/>
</dbReference>
<comment type="caution">
    <text evidence="8">The sequence shown here is derived from an EMBL/GenBank/DDBJ whole genome shotgun (WGS) entry which is preliminary data.</text>
</comment>
<dbReference type="Proteomes" id="UP001296967">
    <property type="component" value="Unassembled WGS sequence"/>
</dbReference>
<dbReference type="PRINTS" id="PR00344">
    <property type="entry name" value="BCTRLSENSOR"/>
</dbReference>
<dbReference type="GO" id="GO:0000155">
    <property type="term" value="F:phosphorelay sensor kinase activity"/>
    <property type="evidence" value="ECO:0007669"/>
    <property type="project" value="InterPro"/>
</dbReference>
<evidence type="ECO:0000256" key="2">
    <source>
        <dbReference type="ARBA" id="ARBA00012438"/>
    </source>
</evidence>
<evidence type="ECO:0000313" key="8">
    <source>
        <dbReference type="EMBL" id="MBK5929066.1"/>
    </source>
</evidence>
<evidence type="ECO:0000256" key="4">
    <source>
        <dbReference type="ARBA" id="ARBA00022679"/>
    </source>
</evidence>
<evidence type="ECO:0000256" key="5">
    <source>
        <dbReference type="ARBA" id="ARBA00022777"/>
    </source>
</evidence>
<dbReference type="InterPro" id="IPR003661">
    <property type="entry name" value="HisK_dim/P_dom"/>
</dbReference>
<dbReference type="SMART" id="SM00387">
    <property type="entry name" value="HATPase_c"/>
    <property type="match status" value="1"/>
</dbReference>
<keyword evidence="3" id="KW-0597">Phosphoprotein</keyword>
<dbReference type="CDD" id="cd00082">
    <property type="entry name" value="HisKA"/>
    <property type="match status" value="1"/>
</dbReference>
<protein>
    <recommendedName>
        <fullName evidence="2">histidine kinase</fullName>
        <ecNumber evidence="2">2.7.13.3</ecNumber>
    </recommendedName>
</protein>
<evidence type="ECO:0000256" key="6">
    <source>
        <dbReference type="ARBA" id="ARBA00023012"/>
    </source>
</evidence>
<dbReference type="Gene3D" id="3.30.565.10">
    <property type="entry name" value="Histidine kinase-like ATPase, C-terminal domain"/>
    <property type="match status" value="1"/>
</dbReference>
<evidence type="ECO:0000256" key="1">
    <source>
        <dbReference type="ARBA" id="ARBA00000085"/>
    </source>
</evidence>
<keyword evidence="5" id="KW-0418">Kinase</keyword>
<dbReference type="PROSITE" id="PS50109">
    <property type="entry name" value="HIS_KIN"/>
    <property type="match status" value="1"/>
</dbReference>
<evidence type="ECO:0000313" key="9">
    <source>
        <dbReference type="Proteomes" id="UP001296967"/>
    </source>
</evidence>
<comment type="catalytic activity">
    <reaction evidence="1">
        <text>ATP + protein L-histidine = ADP + protein N-phospho-L-histidine.</text>
        <dbReference type="EC" id="2.7.13.3"/>
    </reaction>
</comment>
<reference evidence="8" key="2">
    <citation type="journal article" date="2020" name="Microorganisms">
        <title>Osmotic Adaptation and Compatible Solute Biosynthesis of Phototrophic Bacteria as Revealed from Genome Analyses.</title>
        <authorList>
            <person name="Imhoff J.F."/>
            <person name="Rahn T."/>
            <person name="Kunzel S."/>
            <person name="Keller A."/>
            <person name="Neulinger S.C."/>
        </authorList>
    </citation>
    <scope>NUCLEOTIDE SEQUENCE</scope>
    <source>
        <strain evidence="8">DSM 4395</strain>
    </source>
</reference>